<sequence>MEYRPHYSQPFTLQEAAHMDVPVITEEIGRLQNSLVHLKRTQDELQMAAKADPDPEFIKAIEENELVIGSQQERVAILKMALTERGILMGSHYDVASLPPNEPSRTITQTSSETIAGGRPDDFQSGETVDEHGVYL</sequence>
<dbReference type="PANTHER" id="PTHR40422:SF1">
    <property type="entry name" value="TRANSLATION MACHINERY-ASSOCIATED PROTEIN 17"/>
    <property type="match status" value="1"/>
</dbReference>
<keyword evidence="3" id="KW-1185">Reference proteome</keyword>
<feature type="region of interest" description="Disordered" evidence="1">
    <location>
        <begin position="94"/>
        <end position="136"/>
    </location>
</feature>
<dbReference type="GeneID" id="36322707"/>
<evidence type="ECO:0000313" key="2">
    <source>
        <dbReference type="EMBL" id="OSX60274.1"/>
    </source>
</evidence>
<dbReference type="RefSeq" id="XP_024337068.1">
    <property type="nucleotide sequence ID" value="XM_024477757.1"/>
</dbReference>
<dbReference type="GO" id="GO:0030674">
    <property type="term" value="F:protein-macromolecule adaptor activity"/>
    <property type="evidence" value="ECO:0007669"/>
    <property type="project" value="TreeGrafter"/>
</dbReference>
<dbReference type="InterPro" id="IPR038966">
    <property type="entry name" value="TMA17"/>
</dbReference>
<dbReference type="OrthoDB" id="548474at2759"/>
<dbReference type="PANTHER" id="PTHR40422">
    <property type="entry name" value="TRANSLATION MACHINERY-ASSOCIATED PROTEIN 17"/>
    <property type="match status" value="1"/>
</dbReference>
<reference evidence="2 3" key="1">
    <citation type="submission" date="2017-04" db="EMBL/GenBank/DDBJ databases">
        <title>Genome Sequence of the Model Brown-Rot Fungus Postia placenta SB12.</title>
        <authorList>
            <consortium name="DOE Joint Genome Institute"/>
            <person name="Gaskell J."/>
            <person name="Kersten P."/>
            <person name="Larrondo L.F."/>
            <person name="Canessa P."/>
            <person name="Martinez D."/>
            <person name="Hibbett D."/>
            <person name="Schmoll M."/>
            <person name="Kubicek C.P."/>
            <person name="Martinez A.T."/>
            <person name="Yadav J."/>
            <person name="Master E."/>
            <person name="Magnuson J.K."/>
            <person name="James T."/>
            <person name="Yaver D."/>
            <person name="Berka R."/>
            <person name="Labutti K."/>
            <person name="Lipzen A."/>
            <person name="Aerts A."/>
            <person name="Barry K."/>
            <person name="Henrissat B."/>
            <person name="Blanchette R."/>
            <person name="Grigoriev I."/>
            <person name="Cullen D."/>
        </authorList>
    </citation>
    <scope>NUCLEOTIDE SEQUENCE [LARGE SCALE GENOMIC DNA]</scope>
    <source>
        <strain evidence="2 3">MAD-698-R-SB12</strain>
    </source>
</reference>
<evidence type="ECO:0000313" key="3">
    <source>
        <dbReference type="Proteomes" id="UP000194127"/>
    </source>
</evidence>
<name>A0A1X6MV76_9APHY</name>
<dbReference type="Proteomes" id="UP000194127">
    <property type="component" value="Unassembled WGS sequence"/>
</dbReference>
<proteinExistence type="predicted"/>
<dbReference type="EMBL" id="KZ110600">
    <property type="protein sequence ID" value="OSX60274.1"/>
    <property type="molecule type" value="Genomic_DNA"/>
</dbReference>
<organism evidence="2 3">
    <name type="scientific">Postia placenta MAD-698-R-SB12</name>
    <dbReference type="NCBI Taxonomy" id="670580"/>
    <lineage>
        <taxon>Eukaryota</taxon>
        <taxon>Fungi</taxon>
        <taxon>Dikarya</taxon>
        <taxon>Basidiomycota</taxon>
        <taxon>Agaricomycotina</taxon>
        <taxon>Agaricomycetes</taxon>
        <taxon>Polyporales</taxon>
        <taxon>Adustoporiaceae</taxon>
        <taxon>Rhodonia</taxon>
    </lineage>
</organism>
<gene>
    <name evidence="2" type="ORF">POSPLADRAFT_1040531</name>
</gene>
<dbReference type="STRING" id="670580.A0A1X6MV76"/>
<feature type="compositionally biased region" description="Polar residues" evidence="1">
    <location>
        <begin position="103"/>
        <end position="114"/>
    </location>
</feature>
<dbReference type="AlphaFoldDB" id="A0A1X6MV76"/>
<accession>A0A1X6MV76</accession>
<protein>
    <submittedName>
        <fullName evidence="2">Uncharacterized protein</fullName>
    </submittedName>
</protein>
<evidence type="ECO:0000256" key="1">
    <source>
        <dbReference type="SAM" id="MobiDB-lite"/>
    </source>
</evidence>
<dbReference type="GO" id="GO:0070682">
    <property type="term" value="P:proteasome regulatory particle assembly"/>
    <property type="evidence" value="ECO:0007669"/>
    <property type="project" value="InterPro"/>
</dbReference>